<organism evidence="6 7">
    <name type="scientific">Oceanobacillus indicireducens</name>
    <dbReference type="NCBI Taxonomy" id="1004261"/>
    <lineage>
        <taxon>Bacteria</taxon>
        <taxon>Bacillati</taxon>
        <taxon>Bacillota</taxon>
        <taxon>Bacilli</taxon>
        <taxon>Bacillales</taxon>
        <taxon>Bacillaceae</taxon>
        <taxon>Oceanobacillus</taxon>
    </lineage>
</organism>
<dbReference type="Gene3D" id="3.40.50.10310">
    <property type="entry name" value="Creatininase"/>
    <property type="match status" value="1"/>
</dbReference>
<dbReference type="InterPro" id="IPR003785">
    <property type="entry name" value="Creatininase/forma_Hydrolase"/>
</dbReference>
<dbReference type="RefSeq" id="WP_188859513.1">
    <property type="nucleotide sequence ID" value="NZ_BMOS01000047.1"/>
</dbReference>
<keyword evidence="3" id="KW-0378">Hydrolase</keyword>
<comment type="cofactor">
    <cofactor evidence="1">
        <name>Zn(2+)</name>
        <dbReference type="ChEBI" id="CHEBI:29105"/>
    </cofactor>
</comment>
<reference evidence="6" key="2">
    <citation type="submission" date="2020-09" db="EMBL/GenBank/DDBJ databases">
        <authorList>
            <person name="Sun Q."/>
            <person name="Ohkuma M."/>
        </authorList>
    </citation>
    <scope>NUCLEOTIDE SEQUENCE</scope>
    <source>
        <strain evidence="6">JCM 17251</strain>
    </source>
</reference>
<keyword evidence="2" id="KW-0479">Metal-binding</keyword>
<evidence type="ECO:0000256" key="4">
    <source>
        <dbReference type="ARBA" id="ARBA00022833"/>
    </source>
</evidence>
<keyword evidence="4" id="KW-0862">Zinc</keyword>
<dbReference type="GO" id="GO:0016811">
    <property type="term" value="F:hydrolase activity, acting on carbon-nitrogen (but not peptide) bonds, in linear amides"/>
    <property type="evidence" value="ECO:0007669"/>
    <property type="project" value="TreeGrafter"/>
</dbReference>
<dbReference type="GO" id="GO:0046872">
    <property type="term" value="F:metal ion binding"/>
    <property type="evidence" value="ECO:0007669"/>
    <property type="project" value="UniProtKB-KW"/>
</dbReference>
<comment type="caution">
    <text evidence="6">The sequence shown here is derived from an EMBL/GenBank/DDBJ whole genome shotgun (WGS) entry which is preliminary data.</text>
</comment>
<dbReference type="AlphaFoldDB" id="A0A917Y3N7"/>
<dbReference type="GO" id="GO:0009231">
    <property type="term" value="P:riboflavin biosynthetic process"/>
    <property type="evidence" value="ECO:0007669"/>
    <property type="project" value="TreeGrafter"/>
</dbReference>
<keyword evidence="7" id="KW-1185">Reference proteome</keyword>
<accession>A0A917Y3N7</accession>
<proteinExistence type="inferred from homology"/>
<evidence type="ECO:0000256" key="2">
    <source>
        <dbReference type="ARBA" id="ARBA00022723"/>
    </source>
</evidence>
<evidence type="ECO:0000256" key="1">
    <source>
        <dbReference type="ARBA" id="ARBA00001947"/>
    </source>
</evidence>
<reference evidence="6" key="1">
    <citation type="journal article" date="2014" name="Int. J. Syst. Evol. Microbiol.">
        <title>Complete genome sequence of Corynebacterium casei LMG S-19264T (=DSM 44701T), isolated from a smear-ripened cheese.</title>
        <authorList>
            <consortium name="US DOE Joint Genome Institute (JGI-PGF)"/>
            <person name="Walter F."/>
            <person name="Albersmeier A."/>
            <person name="Kalinowski J."/>
            <person name="Ruckert C."/>
        </authorList>
    </citation>
    <scope>NUCLEOTIDE SEQUENCE</scope>
    <source>
        <strain evidence="6">JCM 17251</strain>
    </source>
</reference>
<comment type="similarity">
    <text evidence="5">Belongs to the creatininase superfamily.</text>
</comment>
<dbReference type="PANTHER" id="PTHR35005:SF1">
    <property type="entry name" value="2-AMINO-5-FORMYLAMINO-6-RIBOSYLAMINOPYRIMIDIN-4(3H)-ONE 5'-MONOPHOSPHATE DEFORMYLASE"/>
    <property type="match status" value="1"/>
</dbReference>
<name>A0A917Y3N7_9BACI</name>
<gene>
    <name evidence="6" type="ORF">GCM10007971_36710</name>
</gene>
<evidence type="ECO:0000313" key="7">
    <source>
        <dbReference type="Proteomes" id="UP000624041"/>
    </source>
</evidence>
<dbReference type="Proteomes" id="UP000624041">
    <property type="component" value="Unassembled WGS sequence"/>
</dbReference>
<evidence type="ECO:0000256" key="5">
    <source>
        <dbReference type="ARBA" id="ARBA00024029"/>
    </source>
</evidence>
<dbReference type="InterPro" id="IPR024087">
    <property type="entry name" value="Creatininase-like_sf"/>
</dbReference>
<dbReference type="SUPFAM" id="SSF102215">
    <property type="entry name" value="Creatininase"/>
    <property type="match status" value="1"/>
</dbReference>
<protein>
    <submittedName>
        <fullName evidence="6">Creatinine amidohydrolase</fullName>
    </submittedName>
</protein>
<dbReference type="PANTHER" id="PTHR35005">
    <property type="entry name" value="3-DEHYDRO-SCYLLO-INOSOSE HYDROLASE"/>
    <property type="match status" value="1"/>
</dbReference>
<evidence type="ECO:0000313" key="6">
    <source>
        <dbReference type="EMBL" id="GGN66556.1"/>
    </source>
</evidence>
<dbReference type="Pfam" id="PF02633">
    <property type="entry name" value="Creatininase"/>
    <property type="match status" value="1"/>
</dbReference>
<sequence>MGSAKEIIKMNRDEVATAIEEFPVAILPLGATEQHGHHMPLGVDIYLAEAMSRRLSERTGALMLPAMPFGYSWVWRDIPGTVSIQQHHVESIIKDVAHSVSRYGVKLLVLVNGHDSNKTSMKYAARELMDELDMPVIYMFYPNLEQIRSEICESPTWHGMVHACEFETSLMLAVKPELVNMEKAVKEYPEKPSLYGKSTISLGDLSKSGIYGDATLASKEKGEEMLEKYLDLMEALVAEAYDECNKE</sequence>
<dbReference type="EMBL" id="BMOS01000047">
    <property type="protein sequence ID" value="GGN66556.1"/>
    <property type="molecule type" value="Genomic_DNA"/>
</dbReference>
<evidence type="ECO:0000256" key="3">
    <source>
        <dbReference type="ARBA" id="ARBA00022801"/>
    </source>
</evidence>